<keyword evidence="6" id="KW-0503">Monooxygenase</keyword>
<evidence type="ECO:0000313" key="9">
    <source>
        <dbReference type="EMBL" id="CAF0830478.1"/>
    </source>
</evidence>
<keyword evidence="8" id="KW-0472">Membrane</keyword>
<proteinExistence type="inferred from homology"/>
<keyword evidence="2 7" id="KW-0349">Heme</keyword>
<evidence type="ECO:0000313" key="10">
    <source>
        <dbReference type="EMBL" id="CAF4100236.1"/>
    </source>
</evidence>
<keyword evidence="3 7" id="KW-0479">Metal-binding</keyword>
<dbReference type="GO" id="GO:0020037">
    <property type="term" value="F:heme binding"/>
    <property type="evidence" value="ECO:0007669"/>
    <property type="project" value="InterPro"/>
</dbReference>
<evidence type="ECO:0000256" key="3">
    <source>
        <dbReference type="ARBA" id="ARBA00022723"/>
    </source>
</evidence>
<evidence type="ECO:0008006" key="12">
    <source>
        <dbReference type="Google" id="ProtNLM"/>
    </source>
</evidence>
<keyword evidence="5 7" id="KW-0408">Iron</keyword>
<dbReference type="InterPro" id="IPR002401">
    <property type="entry name" value="Cyt_P450_E_grp-I"/>
</dbReference>
<keyword evidence="8" id="KW-0812">Transmembrane</keyword>
<dbReference type="PRINTS" id="PR00463">
    <property type="entry name" value="EP450I"/>
</dbReference>
<reference evidence="9" key="1">
    <citation type="submission" date="2021-02" db="EMBL/GenBank/DDBJ databases">
        <authorList>
            <person name="Nowell W R."/>
        </authorList>
    </citation>
    <scope>NUCLEOTIDE SEQUENCE</scope>
</reference>
<name>A0A813V1Y5_9BILA</name>
<evidence type="ECO:0000256" key="1">
    <source>
        <dbReference type="ARBA" id="ARBA00010617"/>
    </source>
</evidence>
<evidence type="ECO:0000256" key="4">
    <source>
        <dbReference type="ARBA" id="ARBA00023002"/>
    </source>
</evidence>
<dbReference type="GO" id="GO:0005506">
    <property type="term" value="F:iron ion binding"/>
    <property type="evidence" value="ECO:0007669"/>
    <property type="project" value="InterPro"/>
</dbReference>
<dbReference type="Proteomes" id="UP000663860">
    <property type="component" value="Unassembled WGS sequence"/>
</dbReference>
<keyword evidence="4" id="KW-0560">Oxidoreductase</keyword>
<evidence type="ECO:0000256" key="8">
    <source>
        <dbReference type="SAM" id="Phobius"/>
    </source>
</evidence>
<protein>
    <recommendedName>
        <fullName evidence="12">Cytochrome P450</fullName>
    </recommendedName>
</protein>
<dbReference type="EMBL" id="CAJOBB010004713">
    <property type="protein sequence ID" value="CAF4100236.1"/>
    <property type="molecule type" value="Genomic_DNA"/>
</dbReference>
<organism evidence="9 11">
    <name type="scientific">Adineta steineri</name>
    <dbReference type="NCBI Taxonomy" id="433720"/>
    <lineage>
        <taxon>Eukaryota</taxon>
        <taxon>Metazoa</taxon>
        <taxon>Spiralia</taxon>
        <taxon>Gnathifera</taxon>
        <taxon>Rotifera</taxon>
        <taxon>Eurotatoria</taxon>
        <taxon>Bdelloidea</taxon>
        <taxon>Adinetida</taxon>
        <taxon>Adinetidae</taxon>
        <taxon>Adineta</taxon>
    </lineage>
</organism>
<evidence type="ECO:0000256" key="5">
    <source>
        <dbReference type="ARBA" id="ARBA00023004"/>
    </source>
</evidence>
<dbReference type="PRINTS" id="PR00385">
    <property type="entry name" value="P450"/>
</dbReference>
<keyword evidence="8" id="KW-1133">Transmembrane helix</keyword>
<dbReference type="GO" id="GO:0004497">
    <property type="term" value="F:monooxygenase activity"/>
    <property type="evidence" value="ECO:0007669"/>
    <property type="project" value="UniProtKB-KW"/>
</dbReference>
<feature type="transmembrane region" description="Helical" evidence="8">
    <location>
        <begin position="6"/>
        <end position="25"/>
    </location>
</feature>
<dbReference type="InterPro" id="IPR001128">
    <property type="entry name" value="Cyt_P450"/>
</dbReference>
<comment type="caution">
    <text evidence="9">The sequence shown here is derived from an EMBL/GenBank/DDBJ whole genome shotgun (WGS) entry which is preliminary data.</text>
</comment>
<evidence type="ECO:0000256" key="7">
    <source>
        <dbReference type="PIRSR" id="PIRSR602401-1"/>
    </source>
</evidence>
<accession>A0A813V1Y5</accession>
<dbReference type="Gene3D" id="1.10.630.10">
    <property type="entry name" value="Cytochrome P450"/>
    <property type="match status" value="1"/>
</dbReference>
<feature type="binding site" description="axial binding residue" evidence="7">
    <location>
        <position position="459"/>
    </location>
    <ligand>
        <name>heme</name>
        <dbReference type="ChEBI" id="CHEBI:30413"/>
    </ligand>
    <ligandPart>
        <name>Fe</name>
        <dbReference type="ChEBI" id="CHEBI:18248"/>
    </ligandPart>
</feature>
<sequence>MFSILLYIFIIILLILCLIIYIKLIRPEKLIYDKFRRQGITGEPFIPLLGQIPDLHRYREADKMMNYYGDLVEKHGHVLLYSFGPVVRLLVNEPDMLADVLSRQNSRNYIKPVIATTVFAPIIGYHNLLVAEGSEHERARRMINPAFYHTNLKSMISIIADRTKKTIEKILNKERNSEEIDLQILFNTLTLSIIVSSAFGADFETNTNAKDIMCHVLAEVLDAVLYRSLRMINQIPFLSKLPFWKKNILDNGAETIAKFVDKIISDRRQGHSNSMSDGPDLLDLLLSAVDNEGESFTNQEIKEHALTFVLAGSETTGNLMVWIFYILMTHDHVLKECQQEIDQVIPNNNIDELTNEHLSKLVICEAVINETLRLYPSAPLFIRRCIHEHTIGTEENQLNIPVGTDIFINSYILHRRSDLWPRPLEFDYTRWLRDPKNDLKPKLVHPFAYLPFAAGSRNCIGQNFALLEAKIMLAMLVQQCSFKLIPGQKIIPEVKITLRTKYGLLANITKRQI</sequence>
<dbReference type="PANTHER" id="PTHR24291">
    <property type="entry name" value="CYTOCHROME P450 FAMILY 4"/>
    <property type="match status" value="1"/>
</dbReference>
<dbReference type="PANTHER" id="PTHR24291:SF50">
    <property type="entry name" value="BIFUNCTIONAL ALBAFLAVENONE MONOOXYGENASE_TERPENE SYNTHASE"/>
    <property type="match status" value="1"/>
</dbReference>
<gene>
    <name evidence="9" type="ORF">IZO911_LOCUS8503</name>
    <name evidence="10" type="ORF">KXQ929_LOCUS34484</name>
</gene>
<comment type="similarity">
    <text evidence="1">Belongs to the cytochrome P450 family.</text>
</comment>
<dbReference type="SUPFAM" id="SSF48264">
    <property type="entry name" value="Cytochrome P450"/>
    <property type="match status" value="1"/>
</dbReference>
<dbReference type="EMBL" id="CAJNOE010000057">
    <property type="protein sequence ID" value="CAF0830478.1"/>
    <property type="molecule type" value="Genomic_DNA"/>
</dbReference>
<dbReference type="Pfam" id="PF00067">
    <property type="entry name" value="p450"/>
    <property type="match status" value="1"/>
</dbReference>
<evidence type="ECO:0000313" key="11">
    <source>
        <dbReference type="Proteomes" id="UP000663860"/>
    </source>
</evidence>
<evidence type="ECO:0000256" key="2">
    <source>
        <dbReference type="ARBA" id="ARBA00022617"/>
    </source>
</evidence>
<comment type="cofactor">
    <cofactor evidence="7">
        <name>heme</name>
        <dbReference type="ChEBI" id="CHEBI:30413"/>
    </cofactor>
</comment>
<dbReference type="GO" id="GO:0016705">
    <property type="term" value="F:oxidoreductase activity, acting on paired donors, with incorporation or reduction of molecular oxygen"/>
    <property type="evidence" value="ECO:0007669"/>
    <property type="project" value="InterPro"/>
</dbReference>
<dbReference type="AlphaFoldDB" id="A0A813V1Y5"/>
<dbReference type="Proteomes" id="UP000663868">
    <property type="component" value="Unassembled WGS sequence"/>
</dbReference>
<dbReference type="InterPro" id="IPR036396">
    <property type="entry name" value="Cyt_P450_sf"/>
</dbReference>
<dbReference type="InterPro" id="IPR050196">
    <property type="entry name" value="Cytochrome_P450_Monoox"/>
</dbReference>
<evidence type="ECO:0000256" key="6">
    <source>
        <dbReference type="ARBA" id="ARBA00023033"/>
    </source>
</evidence>